<dbReference type="OrthoDB" id="9809920at2"/>
<dbReference type="GO" id="GO:0008652">
    <property type="term" value="P:amino acid biosynthetic process"/>
    <property type="evidence" value="ECO:0007669"/>
    <property type="project" value="UniProtKB-KW"/>
</dbReference>
<comment type="caution">
    <text evidence="9">Lacks conserved residue(s) required for the propagation of feature annotation.</text>
</comment>
<feature type="binding site" evidence="9">
    <location>
        <position position="314"/>
    </location>
    <ligand>
        <name>3-phosphoshikimate</name>
        <dbReference type="ChEBI" id="CHEBI:145989"/>
    </ligand>
</feature>
<dbReference type="PROSITE" id="PS00885">
    <property type="entry name" value="EPSP_SYNTHASE_2"/>
    <property type="match status" value="1"/>
</dbReference>
<evidence type="ECO:0000313" key="12">
    <source>
        <dbReference type="Proteomes" id="UP000242329"/>
    </source>
</evidence>
<feature type="domain" description="Enolpyruvate transferase" evidence="10">
    <location>
        <begin position="9"/>
        <end position="423"/>
    </location>
</feature>
<feature type="binding site" evidence="9">
    <location>
        <position position="341"/>
    </location>
    <ligand>
        <name>3-phosphoshikimate</name>
        <dbReference type="ChEBI" id="CHEBI:145989"/>
    </ligand>
</feature>
<dbReference type="InterPro" id="IPR013792">
    <property type="entry name" value="RNA3'P_cycl/enolpyr_Trfase_a/b"/>
</dbReference>
<dbReference type="EC" id="2.5.1.19" evidence="9"/>
<dbReference type="PROSITE" id="PS00104">
    <property type="entry name" value="EPSP_SYNTHASE_1"/>
    <property type="match status" value="1"/>
</dbReference>
<dbReference type="AlphaFoldDB" id="A0A1M5QA59"/>
<comment type="function">
    <text evidence="1 9">Catalyzes the transfer of the enolpyruvyl moiety of phosphoenolpyruvate (PEP) to the 5-hydroxyl of shikimate-3-phosphate (S3P) to produce enolpyruvyl shikimate-3-phosphate and inorganic phosphate.</text>
</comment>
<feature type="binding site" evidence="9">
    <location>
        <position position="26"/>
    </location>
    <ligand>
        <name>3-phosphoshikimate</name>
        <dbReference type="ChEBI" id="CHEBI:145989"/>
    </ligand>
</feature>
<gene>
    <name evidence="9" type="primary">aroA</name>
    <name evidence="11" type="ORF">SAMN02745221_01700</name>
</gene>
<dbReference type="RefSeq" id="WP_073092817.1">
    <property type="nucleotide sequence ID" value="NZ_FQWY01000031.1"/>
</dbReference>
<feature type="binding site" evidence="9">
    <location>
        <position position="345"/>
    </location>
    <ligand>
        <name>phosphoenolpyruvate</name>
        <dbReference type="ChEBI" id="CHEBI:58702"/>
    </ligand>
</feature>
<keyword evidence="4 9" id="KW-0963">Cytoplasm</keyword>
<dbReference type="GO" id="GO:0005737">
    <property type="term" value="C:cytoplasm"/>
    <property type="evidence" value="ECO:0007669"/>
    <property type="project" value="UniProtKB-SubCell"/>
</dbReference>
<evidence type="ECO:0000259" key="10">
    <source>
        <dbReference type="Pfam" id="PF00275"/>
    </source>
</evidence>
<dbReference type="Pfam" id="PF00275">
    <property type="entry name" value="EPSP_synthase"/>
    <property type="match status" value="1"/>
</dbReference>
<comment type="catalytic activity">
    <reaction evidence="8">
        <text>3-phosphoshikimate + phosphoenolpyruvate = 5-O-(1-carboxyvinyl)-3-phosphoshikimate + phosphate</text>
        <dbReference type="Rhea" id="RHEA:21256"/>
        <dbReference type="ChEBI" id="CHEBI:43474"/>
        <dbReference type="ChEBI" id="CHEBI:57701"/>
        <dbReference type="ChEBI" id="CHEBI:58702"/>
        <dbReference type="ChEBI" id="CHEBI:145989"/>
        <dbReference type="EC" id="2.5.1.19"/>
    </reaction>
    <physiologicalReaction direction="left-to-right" evidence="8">
        <dbReference type="Rhea" id="RHEA:21257"/>
    </physiologicalReaction>
</comment>
<dbReference type="GO" id="GO:0009423">
    <property type="term" value="P:chorismate biosynthetic process"/>
    <property type="evidence" value="ECO:0007669"/>
    <property type="project" value="UniProtKB-UniRule"/>
</dbReference>
<dbReference type="SUPFAM" id="SSF55205">
    <property type="entry name" value="EPT/RTPC-like"/>
    <property type="match status" value="1"/>
</dbReference>
<comment type="subunit">
    <text evidence="9">Monomer.</text>
</comment>
<comment type="subcellular location">
    <subcellularLocation>
        <location evidence="9">Cytoplasm</location>
    </subcellularLocation>
</comment>
<dbReference type="HAMAP" id="MF_00210">
    <property type="entry name" value="EPSP_synth"/>
    <property type="match status" value="1"/>
</dbReference>
<evidence type="ECO:0000256" key="9">
    <source>
        <dbReference type="HAMAP-Rule" id="MF_00210"/>
    </source>
</evidence>
<feature type="binding site" evidence="9">
    <location>
        <position position="93"/>
    </location>
    <ligand>
        <name>phosphoenolpyruvate</name>
        <dbReference type="ChEBI" id="CHEBI:58702"/>
    </ligand>
</feature>
<dbReference type="PIRSF" id="PIRSF000505">
    <property type="entry name" value="EPSPS"/>
    <property type="match status" value="1"/>
</dbReference>
<keyword evidence="5 9" id="KW-0028">Amino-acid biosynthesis</keyword>
<evidence type="ECO:0000256" key="2">
    <source>
        <dbReference type="ARBA" id="ARBA00004811"/>
    </source>
</evidence>
<evidence type="ECO:0000313" key="11">
    <source>
        <dbReference type="EMBL" id="SHH10776.1"/>
    </source>
</evidence>
<dbReference type="PANTHER" id="PTHR21090">
    <property type="entry name" value="AROM/DEHYDROQUINATE SYNTHASE"/>
    <property type="match status" value="1"/>
</dbReference>
<evidence type="ECO:0000256" key="6">
    <source>
        <dbReference type="ARBA" id="ARBA00022679"/>
    </source>
</evidence>
<organism evidence="11 12">
    <name type="scientific">Thermosyntropha lipolytica DSM 11003</name>
    <dbReference type="NCBI Taxonomy" id="1123382"/>
    <lineage>
        <taxon>Bacteria</taxon>
        <taxon>Bacillati</taxon>
        <taxon>Bacillota</taxon>
        <taxon>Clostridia</taxon>
        <taxon>Eubacteriales</taxon>
        <taxon>Syntrophomonadaceae</taxon>
        <taxon>Thermosyntropha</taxon>
    </lineage>
</organism>
<dbReference type="EMBL" id="FQWY01000031">
    <property type="protein sequence ID" value="SHH10776.1"/>
    <property type="molecule type" value="Genomic_DNA"/>
</dbReference>
<proteinExistence type="inferred from homology"/>
<dbReference type="Proteomes" id="UP000242329">
    <property type="component" value="Unassembled WGS sequence"/>
</dbReference>
<comment type="pathway">
    <text evidence="2 9">Metabolic intermediate biosynthesis; chorismate biosynthesis; chorismate from D-erythrose 4-phosphate and phosphoenolpyruvate: step 6/7.</text>
</comment>
<dbReference type="UniPathway" id="UPA00053">
    <property type="reaction ID" value="UER00089"/>
</dbReference>
<dbReference type="InterPro" id="IPR036968">
    <property type="entry name" value="Enolpyruvate_Tfrase_sf"/>
</dbReference>
<feature type="active site" description="Proton acceptor" evidence="9">
    <location>
        <position position="314"/>
    </location>
</feature>
<dbReference type="NCBIfam" id="TIGR01356">
    <property type="entry name" value="aroA"/>
    <property type="match status" value="1"/>
</dbReference>
<dbReference type="STRING" id="1123382.SAMN02745221_01700"/>
<feature type="binding site" evidence="9">
    <location>
        <position position="168"/>
    </location>
    <ligand>
        <name>3-phosphoshikimate</name>
        <dbReference type="ChEBI" id="CHEBI:145989"/>
    </ligand>
</feature>
<keyword evidence="7 9" id="KW-0057">Aromatic amino acid biosynthesis</keyword>
<dbReference type="FunFam" id="3.65.10.10:FF:000006">
    <property type="entry name" value="3-phosphoshikimate 1-carboxyvinyltransferase"/>
    <property type="match status" value="1"/>
</dbReference>
<name>A0A1M5QA59_9FIRM</name>
<accession>A0A1M5QA59</accession>
<dbReference type="InterPro" id="IPR006264">
    <property type="entry name" value="EPSP_synthase"/>
</dbReference>
<feature type="binding site" evidence="9">
    <location>
        <position position="388"/>
    </location>
    <ligand>
        <name>phosphoenolpyruvate</name>
        <dbReference type="ChEBI" id="CHEBI:58702"/>
    </ligand>
</feature>
<sequence>MLKRIIKSRGLKGEIKVASDKSISHRAAIFSALARGESVIHNYLEAADTISTLNCLRLLGAKIEHNSAEVRIKGEGLHGLKEPDTVLDCGNSGTTMRLLTGLCASYPFFTVLSGDHSLNRRPMKRVILPLTLMGAEIEGRANGNYPPLAVKGKRLKGIKYDLPVASAQVKSALLLAGLDAEGETVISEPVKSRDHTERMLQAMGADLKVDGLTITLQPGKELGPQEFLVPGDISSAAFFMVAAALVPHSEILIKEVGINPTRAGIIEVLEKMGACIKLENRRTVGGEPIADIAVKSSELKGISIEGEIVPRLIDEIPVLAVAMAAAQGTSVVRGAEELRVKETDRIRAIVSELGRMGVSIVELEDGFIIEGDREKIKGAEVKSFGDHRIAMSLAVMGLIAEGETVIEGTEAVNISFPGFWDIMTRLAG</sequence>
<feature type="binding site" evidence="9">
    <location>
        <position position="21"/>
    </location>
    <ligand>
        <name>phosphoenolpyruvate</name>
        <dbReference type="ChEBI" id="CHEBI:58702"/>
    </ligand>
</feature>
<dbReference type="PANTHER" id="PTHR21090:SF5">
    <property type="entry name" value="PENTAFUNCTIONAL AROM POLYPEPTIDE"/>
    <property type="match status" value="1"/>
</dbReference>
<evidence type="ECO:0000256" key="8">
    <source>
        <dbReference type="ARBA" id="ARBA00044633"/>
    </source>
</evidence>
<feature type="binding site" evidence="9">
    <location>
        <position position="168"/>
    </location>
    <ligand>
        <name>phosphoenolpyruvate</name>
        <dbReference type="ChEBI" id="CHEBI:58702"/>
    </ligand>
</feature>
<dbReference type="InterPro" id="IPR001986">
    <property type="entry name" value="Enolpyruvate_Tfrase_dom"/>
</dbReference>
<evidence type="ECO:0000256" key="1">
    <source>
        <dbReference type="ARBA" id="ARBA00002174"/>
    </source>
</evidence>
<keyword evidence="6 9" id="KW-0808">Transferase</keyword>
<evidence type="ECO:0000256" key="7">
    <source>
        <dbReference type="ARBA" id="ARBA00023141"/>
    </source>
</evidence>
<keyword evidence="12" id="KW-1185">Reference proteome</keyword>
<dbReference type="CDD" id="cd01556">
    <property type="entry name" value="EPSP_synthase"/>
    <property type="match status" value="1"/>
</dbReference>
<feature type="binding site" evidence="9">
    <location>
        <position position="22"/>
    </location>
    <ligand>
        <name>3-phosphoshikimate</name>
        <dbReference type="ChEBI" id="CHEBI:145989"/>
    </ligand>
</feature>
<dbReference type="FunFam" id="3.65.10.10:FF:000005">
    <property type="entry name" value="3-phosphoshikimate 1-carboxyvinyltransferase"/>
    <property type="match status" value="1"/>
</dbReference>
<evidence type="ECO:0000256" key="5">
    <source>
        <dbReference type="ARBA" id="ARBA00022605"/>
    </source>
</evidence>
<feature type="binding site" evidence="9">
    <location>
        <position position="121"/>
    </location>
    <ligand>
        <name>phosphoenolpyruvate</name>
        <dbReference type="ChEBI" id="CHEBI:58702"/>
    </ligand>
</feature>
<reference evidence="12" key="1">
    <citation type="submission" date="2016-11" db="EMBL/GenBank/DDBJ databases">
        <authorList>
            <person name="Varghese N."/>
            <person name="Submissions S."/>
        </authorList>
    </citation>
    <scope>NUCLEOTIDE SEQUENCE [LARGE SCALE GENOMIC DNA]</scope>
    <source>
        <strain evidence="12">DSM 11003</strain>
    </source>
</reference>
<feature type="binding site" evidence="9">
    <location>
        <position position="21"/>
    </location>
    <ligand>
        <name>3-phosphoshikimate</name>
        <dbReference type="ChEBI" id="CHEBI:145989"/>
    </ligand>
</feature>
<protein>
    <recommendedName>
        <fullName evidence="9">3-phosphoshikimate 1-carboxyvinyltransferase</fullName>
        <ecNumber evidence="9">2.5.1.19</ecNumber>
    </recommendedName>
    <alternativeName>
        <fullName evidence="9">5-enolpyruvylshikimate-3-phosphate synthase</fullName>
        <shortName evidence="9">EPSP synthase</shortName>
        <shortName evidence="9">EPSPS</shortName>
    </alternativeName>
</protein>
<dbReference type="GO" id="GO:0003866">
    <property type="term" value="F:3-phosphoshikimate 1-carboxyvinyltransferase activity"/>
    <property type="evidence" value="ECO:0007669"/>
    <property type="project" value="UniProtKB-UniRule"/>
</dbReference>
<feature type="binding site" evidence="9">
    <location>
        <position position="166"/>
    </location>
    <ligand>
        <name>3-phosphoshikimate</name>
        <dbReference type="ChEBI" id="CHEBI:145989"/>
    </ligand>
</feature>
<dbReference type="InterPro" id="IPR023193">
    <property type="entry name" value="EPSP_synthase_CS"/>
</dbReference>
<dbReference type="GO" id="GO:0009073">
    <property type="term" value="P:aromatic amino acid family biosynthetic process"/>
    <property type="evidence" value="ECO:0007669"/>
    <property type="project" value="UniProtKB-KW"/>
</dbReference>
<evidence type="ECO:0000256" key="3">
    <source>
        <dbReference type="ARBA" id="ARBA00009948"/>
    </source>
</evidence>
<dbReference type="Gene3D" id="3.65.10.10">
    <property type="entry name" value="Enolpyruvate transferase domain"/>
    <property type="match status" value="2"/>
</dbReference>
<evidence type="ECO:0000256" key="4">
    <source>
        <dbReference type="ARBA" id="ARBA00022490"/>
    </source>
</evidence>
<comment type="similarity">
    <text evidence="3 9">Belongs to the EPSP synthase family.</text>
</comment>